<keyword evidence="2" id="KW-0648">Protein biosynthesis</keyword>
<dbReference type="FunCoup" id="Q0F0I6">
    <property type="interactions" value="489"/>
</dbReference>
<keyword evidence="2" id="KW-0479">Metal-binding</keyword>
<dbReference type="GO" id="GO:0046872">
    <property type="term" value="F:metal ion binding"/>
    <property type="evidence" value="ECO:0007669"/>
    <property type="project" value="UniProtKB-KW"/>
</dbReference>
<protein>
    <recommendedName>
        <fullName evidence="2">Peptide deformylase</fullName>
        <shortName evidence="2">PDF</shortName>
        <ecNumber evidence="2">3.5.1.88</ecNumber>
    </recommendedName>
    <alternativeName>
        <fullName evidence="2">Polypeptide deformylase</fullName>
    </alternativeName>
</protein>
<proteinExistence type="inferred from homology"/>
<sequence>MAVREILIHPDDRLVQVSRPVEFPLSDEVKELIRDMADTMYDAPGVGLAAPQVGELLRIAVTDTVWRDKEVRHDGDLPGGHRELKVWINPEFLWKSDEMETWEEGCLSVPETWGDVSRPAALRLRWFDEHGVQHEQDFDGFQAVALQHEFDHLDGKLFIDYLSPLKRRMITKKMKKLYKS</sequence>
<dbReference type="InterPro" id="IPR036821">
    <property type="entry name" value="Peptide_deformylase_sf"/>
</dbReference>
<feature type="active site" evidence="2">
    <location>
        <position position="149"/>
    </location>
</feature>
<feature type="binding site" evidence="2">
    <location>
        <position position="106"/>
    </location>
    <ligand>
        <name>Fe cation</name>
        <dbReference type="ChEBI" id="CHEBI:24875"/>
    </ligand>
</feature>
<gene>
    <name evidence="2" type="primary">def</name>
    <name evidence="3" type="ORF">SPV1_06854</name>
</gene>
<dbReference type="InParanoid" id="Q0F0I6"/>
<comment type="function">
    <text evidence="2">Removes the formyl group from the N-terminal Met of newly synthesized proteins. Requires at least a dipeptide for an efficient rate of reaction. N-terminal L-methionine is a prerequisite for activity but the enzyme has broad specificity at other positions.</text>
</comment>
<dbReference type="SUPFAM" id="SSF56420">
    <property type="entry name" value="Peptide deformylase"/>
    <property type="match status" value="1"/>
</dbReference>
<feature type="binding site" evidence="2">
    <location>
        <position position="152"/>
    </location>
    <ligand>
        <name>Fe cation</name>
        <dbReference type="ChEBI" id="CHEBI:24875"/>
    </ligand>
</feature>
<evidence type="ECO:0000256" key="1">
    <source>
        <dbReference type="ARBA" id="ARBA00010759"/>
    </source>
</evidence>
<comment type="caution">
    <text evidence="3">The sequence shown here is derived from an EMBL/GenBank/DDBJ whole genome shotgun (WGS) entry which is preliminary data.</text>
</comment>
<dbReference type="PIRSF" id="PIRSF004749">
    <property type="entry name" value="Pep_def"/>
    <property type="match status" value="1"/>
</dbReference>
<dbReference type="Pfam" id="PF01327">
    <property type="entry name" value="Pep_deformylase"/>
    <property type="match status" value="1"/>
</dbReference>
<dbReference type="PANTHER" id="PTHR10458">
    <property type="entry name" value="PEPTIDE DEFORMYLASE"/>
    <property type="match status" value="1"/>
</dbReference>
<reference evidence="3 4" key="1">
    <citation type="submission" date="2006-09" db="EMBL/GenBank/DDBJ databases">
        <authorList>
            <person name="Emerson D."/>
            <person name="Ferriera S."/>
            <person name="Johnson J."/>
            <person name="Kravitz S."/>
            <person name="Halpern A."/>
            <person name="Remington K."/>
            <person name="Beeson K."/>
            <person name="Tran B."/>
            <person name="Rogers Y.-H."/>
            <person name="Friedman R."/>
            <person name="Venter J.C."/>
        </authorList>
    </citation>
    <scope>NUCLEOTIDE SEQUENCE [LARGE SCALE GENOMIC DNA]</scope>
    <source>
        <strain evidence="3 4">PV-1</strain>
    </source>
</reference>
<dbReference type="HAMAP" id="MF_00163">
    <property type="entry name" value="Pep_deformylase"/>
    <property type="match status" value="1"/>
</dbReference>
<comment type="similarity">
    <text evidence="1 2">Belongs to the polypeptide deformylase family.</text>
</comment>
<dbReference type="GO" id="GO:0006412">
    <property type="term" value="P:translation"/>
    <property type="evidence" value="ECO:0007669"/>
    <property type="project" value="UniProtKB-UniRule"/>
</dbReference>
<comment type="cofactor">
    <cofactor evidence="2">
        <name>Fe(2+)</name>
        <dbReference type="ChEBI" id="CHEBI:29033"/>
    </cofactor>
    <text evidence="2">Binds 1 Fe(2+) ion.</text>
</comment>
<dbReference type="EMBL" id="AATS01000004">
    <property type="protein sequence ID" value="EAU55042.1"/>
    <property type="molecule type" value="Genomic_DNA"/>
</dbReference>
<dbReference type="Proteomes" id="UP000005297">
    <property type="component" value="Unassembled WGS sequence"/>
</dbReference>
<dbReference type="CDD" id="cd00487">
    <property type="entry name" value="Pep_deformylase"/>
    <property type="match status" value="1"/>
</dbReference>
<feature type="binding site" evidence="2">
    <location>
        <position position="148"/>
    </location>
    <ligand>
        <name>Fe cation</name>
        <dbReference type="ChEBI" id="CHEBI:24875"/>
    </ligand>
</feature>
<keyword evidence="2" id="KW-0408">Iron</keyword>
<dbReference type="NCBIfam" id="TIGR00079">
    <property type="entry name" value="pept_deformyl"/>
    <property type="match status" value="1"/>
</dbReference>
<evidence type="ECO:0000313" key="3">
    <source>
        <dbReference type="EMBL" id="EAU55042.1"/>
    </source>
</evidence>
<dbReference type="NCBIfam" id="NF001159">
    <property type="entry name" value="PRK00150.1-3"/>
    <property type="match status" value="1"/>
</dbReference>
<keyword evidence="2" id="KW-0378">Hydrolase</keyword>
<evidence type="ECO:0000256" key="2">
    <source>
        <dbReference type="HAMAP-Rule" id="MF_00163"/>
    </source>
</evidence>
<dbReference type="RefSeq" id="WP_009851663.1">
    <property type="nucleotide sequence ID" value="NZ_DS022295.1"/>
</dbReference>
<organism evidence="3 4">
    <name type="scientific">Mariprofundus ferrooxydans PV-1</name>
    <dbReference type="NCBI Taxonomy" id="314345"/>
    <lineage>
        <taxon>Bacteria</taxon>
        <taxon>Pseudomonadati</taxon>
        <taxon>Pseudomonadota</taxon>
        <taxon>Candidatius Mariprofundia</taxon>
        <taxon>Mariprofundales</taxon>
        <taxon>Mariprofundaceae</taxon>
        <taxon>Mariprofundus</taxon>
    </lineage>
</organism>
<dbReference type="AlphaFoldDB" id="Q0F0I6"/>
<accession>Q0F0I6</accession>
<dbReference type="PANTHER" id="PTHR10458:SF22">
    <property type="entry name" value="PEPTIDE DEFORMYLASE"/>
    <property type="match status" value="1"/>
</dbReference>
<dbReference type="InterPro" id="IPR023635">
    <property type="entry name" value="Peptide_deformylase"/>
</dbReference>
<name>Q0F0I6_9PROT</name>
<dbReference type="EC" id="3.5.1.88" evidence="2"/>
<evidence type="ECO:0000313" key="4">
    <source>
        <dbReference type="Proteomes" id="UP000005297"/>
    </source>
</evidence>
<dbReference type="OrthoDB" id="5292739at2"/>
<dbReference type="GO" id="GO:0042586">
    <property type="term" value="F:peptide deformylase activity"/>
    <property type="evidence" value="ECO:0007669"/>
    <property type="project" value="UniProtKB-UniRule"/>
</dbReference>
<dbReference type="HOGENOM" id="CLU_061901_2_0_0"/>
<dbReference type="STRING" id="314344.AL013_11030"/>
<keyword evidence="4" id="KW-1185">Reference proteome</keyword>
<dbReference type="eggNOG" id="COG0242">
    <property type="taxonomic scope" value="Bacteria"/>
</dbReference>
<comment type="catalytic activity">
    <reaction evidence="2">
        <text>N-terminal N-formyl-L-methionyl-[peptide] + H2O = N-terminal L-methionyl-[peptide] + formate</text>
        <dbReference type="Rhea" id="RHEA:24420"/>
        <dbReference type="Rhea" id="RHEA-COMP:10639"/>
        <dbReference type="Rhea" id="RHEA-COMP:10640"/>
        <dbReference type="ChEBI" id="CHEBI:15377"/>
        <dbReference type="ChEBI" id="CHEBI:15740"/>
        <dbReference type="ChEBI" id="CHEBI:49298"/>
        <dbReference type="ChEBI" id="CHEBI:64731"/>
        <dbReference type="EC" id="3.5.1.88"/>
    </reaction>
</comment>
<dbReference type="Gene3D" id="3.90.45.10">
    <property type="entry name" value="Peptide deformylase"/>
    <property type="match status" value="1"/>
</dbReference>
<dbReference type="PRINTS" id="PR01576">
    <property type="entry name" value="PDEFORMYLASE"/>
</dbReference>